<reference evidence="1 2" key="1">
    <citation type="submission" date="2016-10" db="EMBL/GenBank/DDBJ databases">
        <title>The Draft Genome Sequence of Actinokineospora bangkokensis 44EHWT reveals the biosynthetic pathway of antifungal compounds Thailandins with unusual extender unit butylmalonyl-CoA.</title>
        <authorList>
            <person name="Greule A."/>
            <person name="Intra B."/>
            <person name="Flemming S."/>
            <person name="Rommel M.G."/>
            <person name="Panbangred W."/>
            <person name="Bechthold A."/>
        </authorList>
    </citation>
    <scope>NUCLEOTIDE SEQUENCE [LARGE SCALE GENOMIC DNA]</scope>
    <source>
        <strain evidence="1 2">44EHW</strain>
    </source>
</reference>
<dbReference type="GO" id="GO:0005506">
    <property type="term" value="F:iron ion binding"/>
    <property type="evidence" value="ECO:0007669"/>
    <property type="project" value="UniProtKB-ARBA"/>
</dbReference>
<dbReference type="Pfam" id="PF05721">
    <property type="entry name" value="PhyH"/>
    <property type="match status" value="1"/>
</dbReference>
<comment type="caution">
    <text evidence="1">The sequence shown here is derived from an EMBL/GenBank/DDBJ whole genome shotgun (WGS) entry which is preliminary data.</text>
</comment>
<dbReference type="InterPro" id="IPR008775">
    <property type="entry name" value="Phytyl_CoA_dOase-like"/>
</dbReference>
<name>A0A1Q9LSB0_9PSEU</name>
<dbReference type="NCBIfam" id="TIGR01762">
    <property type="entry name" value="chlorin-enz"/>
    <property type="match status" value="1"/>
</dbReference>
<dbReference type="GO" id="GO:0016706">
    <property type="term" value="F:2-oxoglutarate-dependent dioxygenase activity"/>
    <property type="evidence" value="ECO:0007669"/>
    <property type="project" value="UniProtKB-ARBA"/>
</dbReference>
<evidence type="ECO:0000313" key="2">
    <source>
        <dbReference type="Proteomes" id="UP000186040"/>
    </source>
</evidence>
<dbReference type="OrthoDB" id="9796766at2"/>
<protein>
    <submittedName>
        <fullName evidence="1">Chemotaxis protein CheX</fullName>
    </submittedName>
</protein>
<accession>A0A1Q9LSB0</accession>
<dbReference type="EMBL" id="MKQR01000006">
    <property type="protein sequence ID" value="OLR94899.1"/>
    <property type="molecule type" value="Genomic_DNA"/>
</dbReference>
<proteinExistence type="predicted"/>
<dbReference type="SUPFAM" id="SSF51197">
    <property type="entry name" value="Clavaminate synthase-like"/>
    <property type="match status" value="1"/>
</dbReference>
<dbReference type="Proteomes" id="UP000186040">
    <property type="component" value="Unassembled WGS sequence"/>
</dbReference>
<keyword evidence="2" id="KW-1185">Reference proteome</keyword>
<dbReference type="InterPro" id="IPR010092">
    <property type="entry name" value="Chlorin_enz"/>
</dbReference>
<dbReference type="PANTHER" id="PTHR20883:SF48">
    <property type="entry name" value="ECTOINE DIOXYGENASE"/>
    <property type="match status" value="1"/>
</dbReference>
<gene>
    <name evidence="1" type="ORF">BJP25_09380</name>
</gene>
<sequence length="326" mass="36427">MGDPATRGFSLSAGELADFHRNGYFGPFTVYEVDEMKALWRRERLRLLDRSNAVYRDEAAESGNTNISNYDRHLDNAFLADHVCNPRVVDRVASVLGPDVQCWRSEFFPKYPGDEGTDWHQADTFANASGTPQIVWPGEGRDFGGTLTVWTAFTEANEETGCLQFIPGTHTAMNYDETKRMHYDPGSINRLEKDGVRRGFFGYDYRELQIDPDWKPDEDAAVSMVMRPGQAIMFWSTLMHASLPHAGRTQEMRLGFAGRYVPTSVDVYPGTDRIEEYGGTVSLERWGTVIVSGANTNPGNRVATETTLGHPFTTRVPVVRPAGSAP</sequence>
<dbReference type="PANTHER" id="PTHR20883">
    <property type="entry name" value="PHYTANOYL-COA DIOXYGENASE DOMAIN CONTAINING 1"/>
    <property type="match status" value="1"/>
</dbReference>
<dbReference type="Gene3D" id="2.60.120.620">
    <property type="entry name" value="q2cbj1_9rhob like domain"/>
    <property type="match status" value="1"/>
</dbReference>
<dbReference type="STRING" id="1193682.BJP25_09380"/>
<dbReference type="AlphaFoldDB" id="A0A1Q9LSB0"/>
<evidence type="ECO:0000313" key="1">
    <source>
        <dbReference type="EMBL" id="OLR94899.1"/>
    </source>
</evidence>
<organism evidence="1 2">
    <name type="scientific">Actinokineospora bangkokensis</name>
    <dbReference type="NCBI Taxonomy" id="1193682"/>
    <lineage>
        <taxon>Bacteria</taxon>
        <taxon>Bacillati</taxon>
        <taxon>Actinomycetota</taxon>
        <taxon>Actinomycetes</taxon>
        <taxon>Pseudonocardiales</taxon>
        <taxon>Pseudonocardiaceae</taxon>
        <taxon>Actinokineospora</taxon>
    </lineage>
</organism>